<keyword evidence="4 7" id="KW-0812">Transmembrane</keyword>
<evidence type="ECO:0000313" key="10">
    <source>
        <dbReference type="Proteomes" id="UP000036923"/>
    </source>
</evidence>
<feature type="transmembrane region" description="Helical" evidence="7">
    <location>
        <begin position="59"/>
        <end position="78"/>
    </location>
</feature>
<evidence type="ECO:0000256" key="4">
    <source>
        <dbReference type="ARBA" id="ARBA00022692"/>
    </source>
</evidence>
<comment type="caution">
    <text evidence="9">The sequence shown here is derived from an EMBL/GenBank/DDBJ whole genome shotgun (WGS) entry which is preliminary data.</text>
</comment>
<comment type="subcellular location">
    <subcellularLocation>
        <location evidence="1">Cell membrane</location>
        <topology evidence="1">Multi-pass membrane protein</topology>
    </subcellularLocation>
</comment>
<keyword evidence="5 7" id="KW-1133">Transmembrane helix</keyword>
<evidence type="ECO:0000256" key="5">
    <source>
        <dbReference type="ARBA" id="ARBA00022989"/>
    </source>
</evidence>
<dbReference type="AlphaFoldDB" id="A0A0L6JSZ5"/>
<dbReference type="STRING" id="398512.Bccel_4088"/>
<keyword evidence="10" id="KW-1185">Reference proteome</keyword>
<keyword evidence="6 7" id="KW-0472">Membrane</keyword>
<sequence>MDQLILVSWKSALIFAMLVILSRSIGRKLLAQMSYFDFTVAITIGSISGSYVVQMVKGMWVLIAPILLALLAIFFDYIHLKGLRIRKIAEGEPVVVIQNGQVMEKNMLKLRYHLDNLESQLRDKGIFDFNEVEFAVLEPHGQLSVLKKSQYLPITPDDMNINTKYKGLSTEIIKDGKVLEKNLRQNNLSNDWLNQELKNRNISNISDIMYAALNTSGVLYVSLKQSKFKYIQKVED</sequence>
<protein>
    <recommendedName>
        <fullName evidence="8">YetF C-terminal domain-containing protein</fullName>
    </recommendedName>
</protein>
<gene>
    <name evidence="9" type="ORF">Bccel_4088</name>
</gene>
<reference evidence="10" key="1">
    <citation type="submission" date="2015-07" db="EMBL/GenBank/DDBJ databases">
        <title>Near-Complete Genome Sequence of the Cellulolytic Bacterium Bacteroides (Pseudobacteroides) cellulosolvens ATCC 35603.</title>
        <authorList>
            <person name="Dassa B."/>
            <person name="Utturkar S.M."/>
            <person name="Klingeman D.M."/>
            <person name="Hurt R.A."/>
            <person name="Keller M."/>
            <person name="Xu J."/>
            <person name="Reddy Y.H.K."/>
            <person name="Borovok I."/>
            <person name="Grinberg I.R."/>
            <person name="Lamed R."/>
            <person name="Zhivin O."/>
            <person name="Bayer E.A."/>
            <person name="Brown S.D."/>
        </authorList>
    </citation>
    <scope>NUCLEOTIDE SEQUENCE [LARGE SCALE GENOMIC DNA]</scope>
    <source>
        <strain evidence="10">DSM 2933</strain>
    </source>
</reference>
<evidence type="ECO:0000256" key="1">
    <source>
        <dbReference type="ARBA" id="ARBA00004651"/>
    </source>
</evidence>
<dbReference type="Gene3D" id="3.30.240.20">
    <property type="entry name" value="bsu07140 like domains"/>
    <property type="match status" value="2"/>
</dbReference>
<evidence type="ECO:0000256" key="7">
    <source>
        <dbReference type="SAM" id="Phobius"/>
    </source>
</evidence>
<accession>A0A0L6JSZ5</accession>
<evidence type="ECO:0000259" key="8">
    <source>
        <dbReference type="Pfam" id="PF04239"/>
    </source>
</evidence>
<dbReference type="GO" id="GO:0005886">
    <property type="term" value="C:plasma membrane"/>
    <property type="evidence" value="ECO:0007669"/>
    <property type="project" value="UniProtKB-SubCell"/>
</dbReference>
<organism evidence="9 10">
    <name type="scientific">Pseudobacteroides cellulosolvens ATCC 35603 = DSM 2933</name>
    <dbReference type="NCBI Taxonomy" id="398512"/>
    <lineage>
        <taxon>Bacteria</taxon>
        <taxon>Bacillati</taxon>
        <taxon>Bacillota</taxon>
        <taxon>Clostridia</taxon>
        <taxon>Eubacteriales</taxon>
        <taxon>Oscillospiraceae</taxon>
        <taxon>Pseudobacteroides</taxon>
    </lineage>
</organism>
<dbReference type="PANTHER" id="PTHR34582:SF7">
    <property type="entry name" value="UPF0702 TRANSMEMBRANE PROTEIN YDFS"/>
    <property type="match status" value="1"/>
</dbReference>
<proteinExistence type="inferred from homology"/>
<comment type="similarity">
    <text evidence="2">Belongs to the UPF0702 family.</text>
</comment>
<evidence type="ECO:0000313" key="9">
    <source>
        <dbReference type="EMBL" id="KNY28814.1"/>
    </source>
</evidence>
<dbReference type="InterPro" id="IPR023090">
    <property type="entry name" value="UPF0702_alpha/beta_dom_sf"/>
</dbReference>
<dbReference type="Proteomes" id="UP000036923">
    <property type="component" value="Unassembled WGS sequence"/>
</dbReference>
<feature type="domain" description="YetF C-terminal" evidence="8">
    <location>
        <begin position="83"/>
        <end position="213"/>
    </location>
</feature>
<name>A0A0L6JSZ5_9FIRM</name>
<evidence type="ECO:0000256" key="2">
    <source>
        <dbReference type="ARBA" id="ARBA00006448"/>
    </source>
</evidence>
<feature type="transmembrane region" description="Helical" evidence="7">
    <location>
        <begin position="6"/>
        <end position="23"/>
    </location>
</feature>
<dbReference type="PANTHER" id="PTHR34582">
    <property type="entry name" value="UPF0702 TRANSMEMBRANE PROTEIN YCAP"/>
    <property type="match status" value="1"/>
</dbReference>
<dbReference type="Pfam" id="PF04239">
    <property type="entry name" value="DUF421"/>
    <property type="match status" value="1"/>
</dbReference>
<evidence type="ECO:0000256" key="3">
    <source>
        <dbReference type="ARBA" id="ARBA00022475"/>
    </source>
</evidence>
<evidence type="ECO:0000256" key="6">
    <source>
        <dbReference type="ARBA" id="ARBA00023136"/>
    </source>
</evidence>
<dbReference type="InterPro" id="IPR007353">
    <property type="entry name" value="DUF421"/>
</dbReference>
<dbReference type="EMBL" id="LGTC01000001">
    <property type="protein sequence ID" value="KNY28814.1"/>
    <property type="molecule type" value="Genomic_DNA"/>
</dbReference>
<dbReference type="eggNOG" id="COG2323">
    <property type="taxonomic scope" value="Bacteria"/>
</dbReference>
<feature type="transmembrane region" description="Helical" evidence="7">
    <location>
        <begin position="35"/>
        <end position="53"/>
    </location>
</feature>
<keyword evidence="3" id="KW-1003">Cell membrane</keyword>
<dbReference type="RefSeq" id="WP_036936175.1">
    <property type="nucleotide sequence ID" value="NZ_JQKC01000002.1"/>
</dbReference>